<dbReference type="InterPro" id="IPR051717">
    <property type="entry name" value="MFS_MFSD6"/>
</dbReference>
<feature type="transmembrane region" description="Helical" evidence="7">
    <location>
        <begin position="277"/>
        <end position="298"/>
    </location>
</feature>
<comment type="subcellular location">
    <subcellularLocation>
        <location evidence="1">Membrane</location>
        <topology evidence="1">Multi-pass membrane protein</topology>
    </subcellularLocation>
</comment>
<dbReference type="GeneID" id="106821190"/>
<dbReference type="Pfam" id="PF12832">
    <property type="entry name" value="MFS_1_like"/>
    <property type="match status" value="1"/>
</dbReference>
<evidence type="ECO:0000256" key="2">
    <source>
        <dbReference type="ARBA" id="ARBA00005241"/>
    </source>
</evidence>
<feature type="compositionally biased region" description="Low complexity" evidence="6">
    <location>
        <begin position="748"/>
        <end position="765"/>
    </location>
</feature>
<gene>
    <name evidence="10 11" type="primary">LOC106821190</name>
</gene>
<keyword evidence="3 7" id="KW-0812">Transmembrane</keyword>
<evidence type="ECO:0000256" key="3">
    <source>
        <dbReference type="ARBA" id="ARBA00022692"/>
    </source>
</evidence>
<evidence type="ECO:0000259" key="8">
    <source>
        <dbReference type="Pfam" id="PF12832"/>
    </source>
</evidence>
<evidence type="ECO:0000256" key="7">
    <source>
        <dbReference type="SAM" id="Phobius"/>
    </source>
</evidence>
<evidence type="ECO:0000313" key="10">
    <source>
        <dbReference type="RefSeq" id="XP_014681374.1"/>
    </source>
</evidence>
<feature type="transmembrane region" description="Helical" evidence="7">
    <location>
        <begin position="465"/>
        <end position="486"/>
    </location>
</feature>
<dbReference type="PANTHER" id="PTHR16172">
    <property type="entry name" value="MAJOR FACILITATOR SUPERFAMILY DOMAIN-CONTAINING PROTEIN 6-LIKE"/>
    <property type="match status" value="1"/>
</dbReference>
<name>A0ABM1FAA3_PRICU</name>
<dbReference type="RefSeq" id="XP_014681384.1">
    <property type="nucleotide sequence ID" value="XM_014825898.1"/>
</dbReference>
<dbReference type="Gene3D" id="1.20.1250.20">
    <property type="entry name" value="MFS general substrate transporter like domains"/>
    <property type="match status" value="2"/>
</dbReference>
<organism evidence="9 10">
    <name type="scientific">Priapulus caudatus</name>
    <name type="common">Priapulid worm</name>
    <dbReference type="NCBI Taxonomy" id="37621"/>
    <lineage>
        <taxon>Eukaryota</taxon>
        <taxon>Metazoa</taxon>
        <taxon>Ecdysozoa</taxon>
        <taxon>Scalidophora</taxon>
        <taxon>Priapulida</taxon>
        <taxon>Priapulimorpha</taxon>
        <taxon>Priapulimorphida</taxon>
        <taxon>Priapulidae</taxon>
        <taxon>Priapulus</taxon>
    </lineage>
</organism>
<keyword evidence="4 7" id="KW-1133">Transmembrane helix</keyword>
<feature type="transmembrane region" description="Helical" evidence="7">
    <location>
        <begin position="114"/>
        <end position="133"/>
    </location>
</feature>
<evidence type="ECO:0000313" key="9">
    <source>
        <dbReference type="Proteomes" id="UP000695022"/>
    </source>
</evidence>
<feature type="transmembrane region" description="Helical" evidence="7">
    <location>
        <begin position="319"/>
        <end position="336"/>
    </location>
</feature>
<feature type="transmembrane region" description="Helical" evidence="7">
    <location>
        <begin position="498"/>
        <end position="516"/>
    </location>
</feature>
<dbReference type="InterPro" id="IPR024989">
    <property type="entry name" value="MFS_assoc_dom"/>
</dbReference>
<evidence type="ECO:0000256" key="4">
    <source>
        <dbReference type="ARBA" id="ARBA00022989"/>
    </source>
</evidence>
<protein>
    <submittedName>
        <fullName evidence="10 11">Major facilitator superfamily domain-containing protein 6-like</fullName>
    </submittedName>
</protein>
<keyword evidence="5 7" id="KW-0472">Membrane</keyword>
<evidence type="ECO:0000256" key="5">
    <source>
        <dbReference type="ARBA" id="ARBA00023136"/>
    </source>
</evidence>
<dbReference type="PANTHER" id="PTHR16172:SF2">
    <property type="entry name" value="MAJOR FACILITATOR SUPERFAMILY DOMAIN-CONTAINING PROTEIN 6"/>
    <property type="match status" value="1"/>
</dbReference>
<feature type="compositionally biased region" description="Low complexity" evidence="6">
    <location>
        <begin position="720"/>
        <end position="729"/>
    </location>
</feature>
<dbReference type="RefSeq" id="XP_014681374.1">
    <property type="nucleotide sequence ID" value="XM_014825888.1"/>
</dbReference>
<feature type="transmembrane region" description="Helical" evidence="7">
    <location>
        <begin position="528"/>
        <end position="545"/>
    </location>
</feature>
<accession>A0ABM1FAA3</accession>
<feature type="transmembrane region" description="Helical" evidence="7">
    <location>
        <begin position="55"/>
        <end position="74"/>
    </location>
</feature>
<comment type="similarity">
    <text evidence="2">Belongs to the major facilitator superfamily. MFSD6 family.</text>
</comment>
<sequence length="765" mass="85363">MDREAIYDTDDQAYGHPVHYGQGTDVTPKQKKVRKDCFEALWHNVDRDLLISKTFYFFFFSAFGSLFPLLAIYFKQLGMNPIQAGTLIGIRPLIEFVGAPLWGRLADKFSRRKLVCLFSLFCWVAFTLAISFITPPPASCLYYSNVTHKYLEEPYVPIEKRDVRFTSRLEDDELRALWNHLDATMTTEMTTDAAPDYDDDDDLEVELQNAGDGVRRRRAIIEMRTQRPRFPQGHVIGKSPERIDENRVVNYDTRTEGSLVKPPFSTIVYRERDVREVFWLLLLLIVVGEFFCAPAITLADTATLTVLGDDVELYGRQRMFGSLGWGVAMFVIGIVLDNSLAFADHPCGEREIGEKNYTICFAVFSVLMSCAFLTATQFRFSCEGDAVDNLPMSVLQSGQTFPRHEHEAPPQLSVTNENADYPQHPSDAVSDAVSARASHQQAAPADEPHVWLTVLKTFCSAHYIAILYVVWFMGFGNGLVFTFLFWHLQDLGGTPSLFGIASVINHVSEIFAYFFSVRLIRSIGHLRVLYLGLTINIARFLYISWLKNPWWVLPFELAQGITHACVWGAICSYITQAVPPNHRPSAQGILQGLHHALGRACGAIIGGMLATRFGTQITFRGYGFASLIVLVAFAALFFFVKDRGHMSHGGKGGHEILEEATVLAPCGVPMNPMSRNLSSSKLAEAESTYQSYGAVDGDMGDYLTPALAPAVKNGNLSPQRGNRGNPGPNENKQTIRIAGNIPAKTSPHHPQAQQFQQSSDPSDPW</sequence>
<dbReference type="InterPro" id="IPR036259">
    <property type="entry name" value="MFS_trans_sf"/>
</dbReference>
<keyword evidence="9" id="KW-1185">Reference proteome</keyword>
<feature type="transmembrane region" description="Helical" evidence="7">
    <location>
        <begin position="356"/>
        <end position="375"/>
    </location>
</feature>
<feature type="region of interest" description="Disordered" evidence="6">
    <location>
        <begin position="710"/>
        <end position="765"/>
    </location>
</feature>
<evidence type="ECO:0000256" key="6">
    <source>
        <dbReference type="SAM" id="MobiDB-lite"/>
    </source>
</evidence>
<feature type="domain" description="Major facilitator superfamily associated" evidence="8">
    <location>
        <begin position="52"/>
        <end position="620"/>
    </location>
</feature>
<dbReference type="SUPFAM" id="SSF103473">
    <property type="entry name" value="MFS general substrate transporter"/>
    <property type="match status" value="1"/>
</dbReference>
<dbReference type="Proteomes" id="UP000695022">
    <property type="component" value="Unplaced"/>
</dbReference>
<dbReference type="CDD" id="cd17335">
    <property type="entry name" value="MFS_MFSD6"/>
    <property type="match status" value="1"/>
</dbReference>
<evidence type="ECO:0000313" key="11">
    <source>
        <dbReference type="RefSeq" id="XP_014681384.1"/>
    </source>
</evidence>
<feature type="transmembrane region" description="Helical" evidence="7">
    <location>
        <begin position="621"/>
        <end position="640"/>
    </location>
</feature>
<proteinExistence type="inferred from homology"/>
<reference evidence="10 11" key="1">
    <citation type="submission" date="2025-05" db="UniProtKB">
        <authorList>
            <consortium name="RefSeq"/>
        </authorList>
    </citation>
    <scope>IDENTIFICATION</scope>
</reference>
<evidence type="ECO:0000256" key="1">
    <source>
        <dbReference type="ARBA" id="ARBA00004141"/>
    </source>
</evidence>